<dbReference type="Proteomes" id="UP000078561">
    <property type="component" value="Unassembled WGS sequence"/>
</dbReference>
<dbReference type="AlphaFoldDB" id="A0A168Q0V8"/>
<dbReference type="InterPro" id="IPR011990">
    <property type="entry name" value="TPR-like_helical_dom_sf"/>
</dbReference>
<evidence type="ECO:0000313" key="1">
    <source>
        <dbReference type="EMBL" id="SAM03312.1"/>
    </source>
</evidence>
<accession>A0A168Q0V8</accession>
<dbReference type="OrthoDB" id="185373at2759"/>
<dbReference type="EMBL" id="LT554077">
    <property type="protein sequence ID" value="SAM03312.1"/>
    <property type="molecule type" value="Genomic_DNA"/>
</dbReference>
<name>A0A168Q0V8_ABSGL</name>
<organism evidence="1">
    <name type="scientific">Absidia glauca</name>
    <name type="common">Pin mould</name>
    <dbReference type="NCBI Taxonomy" id="4829"/>
    <lineage>
        <taxon>Eukaryota</taxon>
        <taxon>Fungi</taxon>
        <taxon>Fungi incertae sedis</taxon>
        <taxon>Mucoromycota</taxon>
        <taxon>Mucoromycotina</taxon>
        <taxon>Mucoromycetes</taxon>
        <taxon>Mucorales</taxon>
        <taxon>Cunninghamellaceae</taxon>
        <taxon>Absidia</taxon>
    </lineage>
</organism>
<evidence type="ECO:0000313" key="2">
    <source>
        <dbReference type="Proteomes" id="UP000078561"/>
    </source>
</evidence>
<keyword evidence="2" id="KW-1185">Reference proteome</keyword>
<sequence length="454" mass="51336">MTHRLIHTTTRTAISSPLLLKTTSHLRYRTVAWFGTSRSQWFRRFLSPKEEKELYLGITALFRQKLKAKSSTSNDSYRNIIDQVILGTQSTATNQHGSADHTHTTSTTKAIPLTLKQLGQLKTDIDAASKAKDLAQLDALWAQLLQAGHQIPTSMYNRLIRGYLSCPANDGLDKAKQVVDTMEKEQHRLPTTRTCIYMIQAYLKRRHLNLDDALPYVTMLQHYSLDKLRTPFDCSVMLRYYVERGNNAHAIDFLWKDTMRHRDVIQPGPALYTQYAEWLLSSNASSDLLVDVSRCLVQQFGGPSSSSSSSSSTTTTTTWTEHQVSTWLQVVRRLAQSDACVDAEKLMLCLVSKTNNPMESHDIVKSTQDNMRQGIQAIREIINTYLNQAQDLKVLAFYYRLRQSGVKEEAFGSDLTRAIGNVIGRVEQRQEGDINESKAIANEFGLVAHGTTRS</sequence>
<dbReference type="STRING" id="4829.A0A168Q0V8"/>
<gene>
    <name evidence="1" type="primary">ABSGL_09130.1 scaffold 10682</name>
</gene>
<dbReference type="InParanoid" id="A0A168Q0V8"/>
<dbReference type="Gene3D" id="1.25.40.10">
    <property type="entry name" value="Tetratricopeptide repeat domain"/>
    <property type="match status" value="1"/>
</dbReference>
<reference evidence="1" key="1">
    <citation type="submission" date="2016-04" db="EMBL/GenBank/DDBJ databases">
        <authorList>
            <person name="Evans L.H."/>
            <person name="Alamgir A."/>
            <person name="Owens N."/>
            <person name="Weber N.D."/>
            <person name="Virtaneva K."/>
            <person name="Barbian K."/>
            <person name="Babar A."/>
            <person name="Rosenke K."/>
        </authorList>
    </citation>
    <scope>NUCLEOTIDE SEQUENCE [LARGE SCALE GENOMIC DNA]</scope>
    <source>
        <strain evidence="1">CBS 101.48</strain>
    </source>
</reference>
<dbReference type="OMA" id="SHERMQE"/>
<proteinExistence type="predicted"/>
<protein>
    <submittedName>
        <fullName evidence="1">Uncharacterized protein</fullName>
    </submittedName>
</protein>